<dbReference type="SUPFAM" id="SSF53850">
    <property type="entry name" value="Periplasmic binding protein-like II"/>
    <property type="match status" value="1"/>
</dbReference>
<protein>
    <submittedName>
        <fullName evidence="6">LysR family transcriptional regulator</fullName>
    </submittedName>
</protein>
<reference evidence="7" key="1">
    <citation type="journal article" date="2019" name="Int. J. Syst. Evol. Microbiol.">
        <title>The Global Catalogue of Microorganisms (GCM) 10K type strain sequencing project: providing services to taxonomists for standard genome sequencing and annotation.</title>
        <authorList>
            <consortium name="The Broad Institute Genomics Platform"/>
            <consortium name="The Broad Institute Genome Sequencing Center for Infectious Disease"/>
            <person name="Wu L."/>
            <person name="Ma J."/>
        </authorList>
    </citation>
    <scope>NUCLEOTIDE SEQUENCE [LARGE SCALE GENOMIC DNA]</scope>
    <source>
        <strain evidence="7">KCTC 42087</strain>
    </source>
</reference>
<evidence type="ECO:0000256" key="4">
    <source>
        <dbReference type="ARBA" id="ARBA00023163"/>
    </source>
</evidence>
<evidence type="ECO:0000313" key="6">
    <source>
        <dbReference type="EMBL" id="MFC5744191.1"/>
    </source>
</evidence>
<dbReference type="Gene3D" id="1.10.10.10">
    <property type="entry name" value="Winged helix-like DNA-binding domain superfamily/Winged helix DNA-binding domain"/>
    <property type="match status" value="1"/>
</dbReference>
<sequence length="311" mass="33122">MTGKHECVDLETVRWFLAVVEHGHVTNAASELGLSQPGLSRAVARLERELGVPLLDREGRSVRPSRYGEVFAAHARRLLAEEEAARRALAQAADPEGGEVALAFLHTQGTWLVPDLLRRFRRERPRVRFRLAQDTAAGLEEAVRGGAADLAITSPWPRDLAWAPMVTERLLLAVPADHRLAGRAALRLAEAAGEPFVAVRPGAGVRDTFEELARRAGFRPSILFEGDELSTIRGLVAAGLGVAVVPAGEGTGGGGSAGLAEIPLEDPGAERTIGLAWHGGRTLTPAADGFRRFVLDRTAGGRTAGRDGKVS</sequence>
<dbReference type="Pfam" id="PF00126">
    <property type="entry name" value="HTH_1"/>
    <property type="match status" value="1"/>
</dbReference>
<keyword evidence="7" id="KW-1185">Reference proteome</keyword>
<keyword evidence="2" id="KW-0805">Transcription regulation</keyword>
<evidence type="ECO:0000313" key="7">
    <source>
        <dbReference type="Proteomes" id="UP001596074"/>
    </source>
</evidence>
<name>A0ABW0ZLP3_9ACTN</name>
<feature type="domain" description="HTH lysR-type" evidence="5">
    <location>
        <begin position="8"/>
        <end position="65"/>
    </location>
</feature>
<dbReference type="PANTHER" id="PTHR30346">
    <property type="entry name" value="TRANSCRIPTIONAL DUAL REGULATOR HCAR-RELATED"/>
    <property type="match status" value="1"/>
</dbReference>
<dbReference type="Proteomes" id="UP001596074">
    <property type="component" value="Unassembled WGS sequence"/>
</dbReference>
<keyword evidence="3" id="KW-0238">DNA-binding</keyword>
<evidence type="ECO:0000259" key="5">
    <source>
        <dbReference type="PROSITE" id="PS50931"/>
    </source>
</evidence>
<evidence type="ECO:0000256" key="3">
    <source>
        <dbReference type="ARBA" id="ARBA00023125"/>
    </source>
</evidence>
<dbReference type="InterPro" id="IPR000847">
    <property type="entry name" value="LysR_HTH_N"/>
</dbReference>
<dbReference type="Gene3D" id="3.40.190.290">
    <property type="match status" value="1"/>
</dbReference>
<dbReference type="InterPro" id="IPR005119">
    <property type="entry name" value="LysR_subst-bd"/>
</dbReference>
<comment type="caution">
    <text evidence="6">The sequence shown here is derived from an EMBL/GenBank/DDBJ whole genome shotgun (WGS) entry which is preliminary data.</text>
</comment>
<accession>A0ABW0ZLP3</accession>
<dbReference type="PROSITE" id="PS50931">
    <property type="entry name" value="HTH_LYSR"/>
    <property type="match status" value="1"/>
</dbReference>
<dbReference type="InterPro" id="IPR036390">
    <property type="entry name" value="WH_DNA-bd_sf"/>
</dbReference>
<organism evidence="6 7">
    <name type="scientific">Actinomadura rugatobispora</name>
    <dbReference type="NCBI Taxonomy" id="1994"/>
    <lineage>
        <taxon>Bacteria</taxon>
        <taxon>Bacillati</taxon>
        <taxon>Actinomycetota</taxon>
        <taxon>Actinomycetes</taxon>
        <taxon>Streptosporangiales</taxon>
        <taxon>Thermomonosporaceae</taxon>
        <taxon>Actinomadura</taxon>
    </lineage>
</organism>
<dbReference type="EMBL" id="JBHSON010000001">
    <property type="protein sequence ID" value="MFC5744191.1"/>
    <property type="molecule type" value="Genomic_DNA"/>
</dbReference>
<dbReference type="SUPFAM" id="SSF46785">
    <property type="entry name" value="Winged helix' DNA-binding domain"/>
    <property type="match status" value="1"/>
</dbReference>
<comment type="similarity">
    <text evidence="1">Belongs to the LysR transcriptional regulatory family.</text>
</comment>
<evidence type="ECO:0000256" key="1">
    <source>
        <dbReference type="ARBA" id="ARBA00009437"/>
    </source>
</evidence>
<dbReference type="PRINTS" id="PR00039">
    <property type="entry name" value="HTHLYSR"/>
</dbReference>
<keyword evidence="4" id="KW-0804">Transcription</keyword>
<dbReference type="Pfam" id="PF03466">
    <property type="entry name" value="LysR_substrate"/>
    <property type="match status" value="1"/>
</dbReference>
<dbReference type="RefSeq" id="WP_378279118.1">
    <property type="nucleotide sequence ID" value="NZ_JBHSON010000001.1"/>
</dbReference>
<evidence type="ECO:0000256" key="2">
    <source>
        <dbReference type="ARBA" id="ARBA00023015"/>
    </source>
</evidence>
<gene>
    <name evidence="6" type="ORF">ACFPZN_01040</name>
</gene>
<dbReference type="PANTHER" id="PTHR30346:SF28">
    <property type="entry name" value="HTH-TYPE TRANSCRIPTIONAL REGULATOR CYNR"/>
    <property type="match status" value="1"/>
</dbReference>
<proteinExistence type="inferred from homology"/>
<dbReference type="InterPro" id="IPR036388">
    <property type="entry name" value="WH-like_DNA-bd_sf"/>
</dbReference>